<protein>
    <submittedName>
        <fullName evidence="1">Unannotated protein</fullName>
    </submittedName>
</protein>
<dbReference type="EMBL" id="CAFBPN010000111">
    <property type="protein sequence ID" value="CAB5029412.1"/>
    <property type="molecule type" value="Genomic_DNA"/>
</dbReference>
<sequence>MGAVIARVLVAATLVAPSPHSLAQTVSVIEYGAFATSLSTFSRFEKTYRQQFPELDWTTDYCSSPLVGNTGRSFNFTMPCRRHDFGYRNFKLISRMTGIAFWNSEQRLKVDNQFYNDMLTTCEPRGISQRLNCRAWARTFYQLVRTLGS</sequence>
<evidence type="ECO:0000313" key="1">
    <source>
        <dbReference type="EMBL" id="CAB5029412.1"/>
    </source>
</evidence>
<accession>A0A6J7RL27</accession>
<name>A0A6J7RL27_9ZZZZ</name>
<dbReference type="InterPro" id="IPR015141">
    <property type="entry name" value="PLipase_A2_prok/fun"/>
</dbReference>
<dbReference type="GO" id="GO:0006644">
    <property type="term" value="P:phospholipid metabolic process"/>
    <property type="evidence" value="ECO:0007669"/>
    <property type="project" value="InterPro"/>
</dbReference>
<organism evidence="1">
    <name type="scientific">freshwater metagenome</name>
    <dbReference type="NCBI Taxonomy" id="449393"/>
    <lineage>
        <taxon>unclassified sequences</taxon>
        <taxon>metagenomes</taxon>
        <taxon>ecological metagenomes</taxon>
    </lineage>
</organism>
<dbReference type="GO" id="GO:0050482">
    <property type="term" value="P:arachidonate secretion"/>
    <property type="evidence" value="ECO:0007669"/>
    <property type="project" value="InterPro"/>
</dbReference>
<reference evidence="1" key="1">
    <citation type="submission" date="2020-05" db="EMBL/GenBank/DDBJ databases">
        <authorList>
            <person name="Chiriac C."/>
            <person name="Salcher M."/>
            <person name="Ghai R."/>
            <person name="Kavagutti S V."/>
        </authorList>
    </citation>
    <scope>NUCLEOTIDE SEQUENCE</scope>
</reference>
<dbReference type="Gene3D" id="1.20.90.10">
    <property type="entry name" value="Phospholipase A2 domain"/>
    <property type="match status" value="1"/>
</dbReference>
<dbReference type="AlphaFoldDB" id="A0A6J7RL27"/>
<gene>
    <name evidence="1" type="ORF">UFOPK4098_01396</name>
</gene>
<proteinExistence type="predicted"/>
<dbReference type="SUPFAM" id="SSF48619">
    <property type="entry name" value="Phospholipase A2, PLA2"/>
    <property type="match status" value="1"/>
</dbReference>
<dbReference type="Pfam" id="PF09056">
    <property type="entry name" value="Phospholip_A2_3"/>
    <property type="match status" value="1"/>
</dbReference>
<dbReference type="InterPro" id="IPR036444">
    <property type="entry name" value="PLipase_A2_dom_sf"/>
</dbReference>
<dbReference type="GO" id="GO:0004623">
    <property type="term" value="F:phospholipase A2 activity"/>
    <property type="evidence" value="ECO:0007669"/>
    <property type="project" value="InterPro"/>
</dbReference>